<dbReference type="OrthoDB" id="9816569at2"/>
<keyword evidence="3" id="KW-1185">Reference proteome</keyword>
<dbReference type="InterPro" id="IPR058627">
    <property type="entry name" value="MdtA-like_C"/>
</dbReference>
<dbReference type="Gene3D" id="2.40.420.20">
    <property type="match status" value="1"/>
</dbReference>
<dbReference type="Pfam" id="PF25967">
    <property type="entry name" value="RND-MFP_C"/>
    <property type="match status" value="1"/>
</dbReference>
<sequence>MLLNESAIGTDQENKFVMVINSQQQAEYRAVTLGAVVNGKRVITAGLNSGDQVIVNGLQRIRPGMTVTTSRDNKGV</sequence>
<dbReference type="GO" id="GO:0046677">
    <property type="term" value="P:response to antibiotic"/>
    <property type="evidence" value="ECO:0007669"/>
    <property type="project" value="TreeGrafter"/>
</dbReference>
<dbReference type="PANTHER" id="PTHR30158:SF10">
    <property type="entry name" value="CATION EFFLUX PUMP"/>
    <property type="match status" value="1"/>
</dbReference>
<proteinExistence type="predicted"/>
<dbReference type="GO" id="GO:0005886">
    <property type="term" value="C:plasma membrane"/>
    <property type="evidence" value="ECO:0007669"/>
    <property type="project" value="TreeGrafter"/>
</dbReference>
<dbReference type="Proteomes" id="UP000294832">
    <property type="component" value="Unassembled WGS sequence"/>
</dbReference>
<dbReference type="PANTHER" id="PTHR30158">
    <property type="entry name" value="ACRA/E-RELATED COMPONENT OF DRUG EFFLUX TRANSPORTER"/>
    <property type="match status" value="1"/>
</dbReference>
<gene>
    <name evidence="2" type="ORF">EDC91_11962</name>
</gene>
<reference evidence="2 3" key="1">
    <citation type="submission" date="2019-03" db="EMBL/GenBank/DDBJ databases">
        <title>Freshwater and sediment microbial communities from various areas in North America, analyzing microbe dynamics in response to fracking.</title>
        <authorList>
            <person name="Lamendella R."/>
        </authorList>
    </citation>
    <scope>NUCLEOTIDE SEQUENCE [LARGE SCALE GENOMIC DNA]</scope>
    <source>
        <strain evidence="2 3">74A</strain>
    </source>
</reference>
<evidence type="ECO:0000313" key="2">
    <source>
        <dbReference type="EMBL" id="TCN82353.1"/>
    </source>
</evidence>
<dbReference type="EMBL" id="SLWF01000019">
    <property type="protein sequence ID" value="TCN82353.1"/>
    <property type="molecule type" value="Genomic_DNA"/>
</dbReference>
<evidence type="ECO:0000313" key="3">
    <source>
        <dbReference type="Proteomes" id="UP000294832"/>
    </source>
</evidence>
<dbReference type="RefSeq" id="WP_133039511.1">
    <property type="nucleotide sequence ID" value="NZ_SLWF01000019.1"/>
</dbReference>
<evidence type="ECO:0000259" key="1">
    <source>
        <dbReference type="Pfam" id="PF25967"/>
    </source>
</evidence>
<name>A0A4R2FCV9_9GAMM</name>
<comment type="caution">
    <text evidence="2">The sequence shown here is derived from an EMBL/GenBank/DDBJ whole genome shotgun (WGS) entry which is preliminary data.</text>
</comment>
<protein>
    <recommendedName>
        <fullName evidence="1">Multidrug resistance protein MdtA-like C-terminal permuted SH3 domain-containing protein</fullName>
    </recommendedName>
</protein>
<feature type="domain" description="Multidrug resistance protein MdtA-like C-terminal permuted SH3" evidence="1">
    <location>
        <begin position="6"/>
        <end position="60"/>
    </location>
</feature>
<accession>A0A4R2FCV9</accession>
<dbReference type="AlphaFoldDB" id="A0A4R2FCV9"/>
<organism evidence="2 3">
    <name type="scientific">Shewanella fodinae</name>
    <dbReference type="NCBI Taxonomy" id="552357"/>
    <lineage>
        <taxon>Bacteria</taxon>
        <taxon>Pseudomonadati</taxon>
        <taxon>Pseudomonadota</taxon>
        <taxon>Gammaproteobacteria</taxon>
        <taxon>Alteromonadales</taxon>
        <taxon>Shewanellaceae</taxon>
        <taxon>Shewanella</taxon>
    </lineage>
</organism>